<evidence type="ECO:0000313" key="2">
    <source>
        <dbReference type="EMBL" id="KAJ1161431.1"/>
    </source>
</evidence>
<feature type="compositionally biased region" description="Basic and acidic residues" evidence="1">
    <location>
        <begin position="63"/>
        <end position="75"/>
    </location>
</feature>
<dbReference type="AlphaFoldDB" id="A0AAV7S9E0"/>
<reference evidence="2" key="1">
    <citation type="journal article" date="2022" name="bioRxiv">
        <title>Sequencing and chromosome-scale assembly of the giantPleurodeles waltlgenome.</title>
        <authorList>
            <person name="Brown T."/>
            <person name="Elewa A."/>
            <person name="Iarovenko S."/>
            <person name="Subramanian E."/>
            <person name="Araus A.J."/>
            <person name="Petzold A."/>
            <person name="Susuki M."/>
            <person name="Suzuki K.-i.T."/>
            <person name="Hayashi T."/>
            <person name="Toyoda A."/>
            <person name="Oliveira C."/>
            <person name="Osipova E."/>
            <person name="Leigh N.D."/>
            <person name="Simon A."/>
            <person name="Yun M.H."/>
        </authorList>
    </citation>
    <scope>NUCLEOTIDE SEQUENCE</scope>
    <source>
        <strain evidence="2">20211129_DDA</strain>
        <tissue evidence="2">Liver</tissue>
    </source>
</reference>
<gene>
    <name evidence="2" type="ORF">NDU88_001917</name>
</gene>
<organism evidence="2 3">
    <name type="scientific">Pleurodeles waltl</name>
    <name type="common">Iberian ribbed newt</name>
    <dbReference type="NCBI Taxonomy" id="8319"/>
    <lineage>
        <taxon>Eukaryota</taxon>
        <taxon>Metazoa</taxon>
        <taxon>Chordata</taxon>
        <taxon>Craniata</taxon>
        <taxon>Vertebrata</taxon>
        <taxon>Euteleostomi</taxon>
        <taxon>Amphibia</taxon>
        <taxon>Batrachia</taxon>
        <taxon>Caudata</taxon>
        <taxon>Salamandroidea</taxon>
        <taxon>Salamandridae</taxon>
        <taxon>Pleurodelinae</taxon>
        <taxon>Pleurodeles</taxon>
    </lineage>
</organism>
<comment type="caution">
    <text evidence="2">The sequence shown here is derived from an EMBL/GenBank/DDBJ whole genome shotgun (WGS) entry which is preliminary data.</text>
</comment>
<name>A0AAV7S9E0_PLEWA</name>
<accession>A0AAV7S9E0</accession>
<evidence type="ECO:0000256" key="1">
    <source>
        <dbReference type="SAM" id="MobiDB-lite"/>
    </source>
</evidence>
<proteinExistence type="predicted"/>
<evidence type="ECO:0000313" key="3">
    <source>
        <dbReference type="Proteomes" id="UP001066276"/>
    </source>
</evidence>
<feature type="region of interest" description="Disordered" evidence="1">
    <location>
        <begin position="63"/>
        <end position="85"/>
    </location>
</feature>
<sequence length="109" mass="12205">MESGEGRVTMEVEERSYLRLRWFALFRSSWLFCGTVAEGASVPRPHHVRLSFYVAPPLQPGPLRREGRDLGRSRDLGSPVALTVSPSFGPGHNGYRSGCRRAQFVFLPS</sequence>
<protein>
    <submittedName>
        <fullName evidence="2">Uncharacterized protein</fullName>
    </submittedName>
</protein>
<keyword evidence="3" id="KW-1185">Reference proteome</keyword>
<dbReference type="EMBL" id="JANPWB010000008">
    <property type="protein sequence ID" value="KAJ1161431.1"/>
    <property type="molecule type" value="Genomic_DNA"/>
</dbReference>
<dbReference type="Proteomes" id="UP001066276">
    <property type="component" value="Chromosome 4_2"/>
</dbReference>